<evidence type="ECO:0000313" key="4">
    <source>
        <dbReference type="Proteomes" id="UP001056384"/>
    </source>
</evidence>
<sequence length="357" mass="38009">MTSTTTYTIATLPTGLTTSASPSSTIAALPTVFTTSVSTLSTIAALTTIFTPPSSCLQRTYTLSGQDGRFTDFTDKGSDGSTLTIYRGYSTECFPPEATLSDGWVQFSPGLCPSAYSIASIWSGGIGFTETFATCCPWYMHASSSYYDCGSFPESTSVVLTGASDGSVVTSSGYAFDTPIFIRWRSEDLSWLERHPTATGSWNVATDIQAPLMADSTETVPTPSVEPEPESTGLSTGAKAGIGVGVSLGVLVVLAIVTLTMWRRRKAKKQRHVPVAASNEHNELADDGKIHQIDSAVEVFETSGERKVHKDRNLPAEVEGDNVAELDAHAGAERQKDVTRTGTAELEGDVPVHRGPR</sequence>
<proteinExistence type="predicted"/>
<dbReference type="Proteomes" id="UP001056384">
    <property type="component" value="Chromosome 5"/>
</dbReference>
<keyword evidence="2" id="KW-0812">Transmembrane</keyword>
<keyword evidence="4" id="KW-1185">Reference proteome</keyword>
<evidence type="ECO:0000256" key="2">
    <source>
        <dbReference type="SAM" id="Phobius"/>
    </source>
</evidence>
<reference evidence="3" key="1">
    <citation type="submission" date="2022-06" db="EMBL/GenBank/DDBJ databases">
        <title>Complete genome sequences of two strains of the flax pathogen Septoria linicola.</title>
        <authorList>
            <person name="Lapalu N."/>
            <person name="Simon A."/>
            <person name="Demenou B."/>
            <person name="Paumier D."/>
            <person name="Guillot M.-P."/>
            <person name="Gout L."/>
            <person name="Valade R."/>
        </authorList>
    </citation>
    <scope>NUCLEOTIDE SEQUENCE</scope>
    <source>
        <strain evidence="3">SE15195</strain>
    </source>
</reference>
<keyword evidence="2" id="KW-0472">Membrane</keyword>
<feature type="compositionally biased region" description="Basic and acidic residues" evidence="1">
    <location>
        <begin position="326"/>
        <end position="339"/>
    </location>
</feature>
<name>A0A9Q9APD9_9PEZI</name>
<organism evidence="3 4">
    <name type="scientific">Septoria linicola</name>
    <dbReference type="NCBI Taxonomy" id="215465"/>
    <lineage>
        <taxon>Eukaryota</taxon>
        <taxon>Fungi</taxon>
        <taxon>Dikarya</taxon>
        <taxon>Ascomycota</taxon>
        <taxon>Pezizomycotina</taxon>
        <taxon>Dothideomycetes</taxon>
        <taxon>Dothideomycetidae</taxon>
        <taxon>Mycosphaerellales</taxon>
        <taxon>Mycosphaerellaceae</taxon>
        <taxon>Septoria</taxon>
    </lineage>
</organism>
<dbReference type="AlphaFoldDB" id="A0A9Q9APD9"/>
<evidence type="ECO:0000256" key="1">
    <source>
        <dbReference type="SAM" id="MobiDB-lite"/>
    </source>
</evidence>
<feature type="compositionally biased region" description="Basic and acidic residues" evidence="1">
    <location>
        <begin position="304"/>
        <end position="314"/>
    </location>
</feature>
<gene>
    <name evidence="3" type="ORF">Slin15195_G065760</name>
</gene>
<dbReference type="EMBL" id="CP099422">
    <property type="protein sequence ID" value="USW53257.1"/>
    <property type="molecule type" value="Genomic_DNA"/>
</dbReference>
<keyword evidence="2" id="KW-1133">Transmembrane helix</keyword>
<feature type="transmembrane region" description="Helical" evidence="2">
    <location>
        <begin position="240"/>
        <end position="262"/>
    </location>
</feature>
<accession>A0A9Q9APD9</accession>
<dbReference type="OrthoDB" id="4770059at2759"/>
<protein>
    <submittedName>
        <fullName evidence="3">Uncharacterized protein</fullName>
    </submittedName>
</protein>
<feature type="region of interest" description="Disordered" evidence="1">
    <location>
        <begin position="304"/>
        <end position="357"/>
    </location>
</feature>
<evidence type="ECO:0000313" key="3">
    <source>
        <dbReference type="EMBL" id="USW53257.1"/>
    </source>
</evidence>